<dbReference type="Gene3D" id="3.40.50.300">
    <property type="entry name" value="P-loop containing nucleotide triphosphate hydrolases"/>
    <property type="match status" value="2"/>
</dbReference>
<protein>
    <submittedName>
        <fullName evidence="1">DNMP kinase</fullName>
    </submittedName>
</protein>
<evidence type="ECO:0000313" key="1">
    <source>
        <dbReference type="EMBL" id="QBJ01041.1"/>
    </source>
</evidence>
<accession>A0A5J6A1J4</accession>
<proteinExistence type="predicted"/>
<reference evidence="1 2" key="1">
    <citation type="journal article" date="2019" name="Virus Res.">
        <title>Genomic characterization of a novel virulent phage infecting the Aeromonas hydrophila isolated from rainbow trout (Oncorhynchus mykiss).</title>
        <authorList>
            <person name="Cao Y."/>
            <person name="Li S."/>
            <person name="Wang D."/>
            <person name="Zhao J."/>
            <person name="Xu L."/>
            <person name="Liu H."/>
            <person name="Lu T."/>
            <person name="Mou Z."/>
        </authorList>
    </citation>
    <scope>NUCLEOTIDE SEQUENCE [LARGE SCALE GENOMIC DNA]</scope>
</reference>
<name>A0A5J6A1J4_9CAUD</name>
<organism evidence="1 2">
    <name type="scientific">Aeromonas phage MJG</name>
    <dbReference type="NCBI Taxonomy" id="2510451"/>
    <lineage>
        <taxon>Viruses</taxon>
        <taxon>Duplodnaviria</taxon>
        <taxon>Heunggongvirae</taxon>
        <taxon>Uroviricota</taxon>
        <taxon>Caudoviricetes</taxon>
        <taxon>Autographivirales</taxon>
        <taxon>Autosignataviridae</taxon>
        <taxon>Colwellvirinae</taxon>
        <taxon>Daolivirus</taxon>
        <taxon>Daolivirus MJG</taxon>
    </lineage>
</organism>
<keyword evidence="1" id="KW-0418">Kinase</keyword>
<dbReference type="InterPro" id="IPR027417">
    <property type="entry name" value="P-loop_NTPase"/>
</dbReference>
<keyword evidence="1" id="KW-0808">Transferase</keyword>
<dbReference type="EMBL" id="MK455769">
    <property type="protein sequence ID" value="QBJ01041.1"/>
    <property type="molecule type" value="Genomic_DNA"/>
</dbReference>
<keyword evidence="2" id="KW-1185">Reference proteome</keyword>
<sequence length="233" mass="26543">MYIVCLNGLKRSGKDYAADILMDFFKRYGVHSERTSFAKELRFVCQTIFGATAEQLQEKKDEVSTFYFNDALFDARIKMSGIPFGSGIQLMSAIHEQMMLDELFIPYEFDSLACRSYMQMTGRQLLRLVGNAVREVEPDYWVKQVVRESELNGGNNSVLLVTDCRMLNEAKIADMVVNIQNPTVTSDGHSTEQPLPFTAINQCLVNNMDAAYKIRVQHLGELIIRNVNKKMRG</sequence>
<dbReference type="Proteomes" id="UP000327497">
    <property type="component" value="Segment"/>
</dbReference>
<evidence type="ECO:0000313" key="2">
    <source>
        <dbReference type="Proteomes" id="UP000327497"/>
    </source>
</evidence>
<dbReference type="GO" id="GO:0016301">
    <property type="term" value="F:kinase activity"/>
    <property type="evidence" value="ECO:0007669"/>
    <property type="project" value="UniProtKB-KW"/>
</dbReference>